<gene>
    <name evidence="2" type="ORF">ACFPIB_09525</name>
</gene>
<reference evidence="3" key="1">
    <citation type="journal article" date="2019" name="Int. J. Syst. Evol. Microbiol.">
        <title>The Global Catalogue of Microorganisms (GCM) 10K type strain sequencing project: providing services to taxonomists for standard genome sequencing and annotation.</title>
        <authorList>
            <consortium name="The Broad Institute Genomics Platform"/>
            <consortium name="The Broad Institute Genome Sequencing Center for Infectious Disease"/>
            <person name="Wu L."/>
            <person name="Ma J."/>
        </authorList>
    </citation>
    <scope>NUCLEOTIDE SEQUENCE [LARGE SCALE GENOMIC DNA]</scope>
    <source>
        <strain evidence="3">KACC 12602</strain>
    </source>
</reference>
<sequence>MKKVTLYLLVSLAVCSCTSSVKMALNESQWQQKKEYAVVNQKPLFKQQSLAFAQYKTQEVKRSWTKGTKGSSGFSVGGASIYVDHLTKKQTFRFKLQDGSQISEAYCATNIKAKDLVLGNSNSGFNQVLDLLSIGIETDNQFYAKIIPETNTQPWELFFDNMAAQRSKTYAGSLVQSPDNYYTIVPINKLQGKNGPVALPFGAVGFEFRNMQGQPVAAISTINKGMVYMSEVPPAEKFLLANACAALLLQANDL</sequence>
<evidence type="ECO:0000256" key="1">
    <source>
        <dbReference type="SAM" id="SignalP"/>
    </source>
</evidence>
<proteinExistence type="predicted"/>
<dbReference type="PROSITE" id="PS51257">
    <property type="entry name" value="PROKAR_LIPOPROTEIN"/>
    <property type="match status" value="1"/>
</dbReference>
<feature type="chain" id="PRO_5045259816" description="Lipoprotein" evidence="1">
    <location>
        <begin position="24"/>
        <end position="254"/>
    </location>
</feature>
<dbReference type="RefSeq" id="WP_378017220.1">
    <property type="nucleotide sequence ID" value="NZ_JBHSKT010000005.1"/>
</dbReference>
<comment type="caution">
    <text evidence="2">The sequence shown here is derived from an EMBL/GenBank/DDBJ whole genome shotgun (WGS) entry which is preliminary data.</text>
</comment>
<dbReference type="Proteomes" id="UP001596161">
    <property type="component" value="Unassembled WGS sequence"/>
</dbReference>
<name>A0ABW0E959_9BACT</name>
<keyword evidence="1" id="KW-0732">Signal</keyword>
<keyword evidence="3" id="KW-1185">Reference proteome</keyword>
<organism evidence="2 3">
    <name type="scientific">Adhaeribacter terreus</name>
    <dbReference type="NCBI Taxonomy" id="529703"/>
    <lineage>
        <taxon>Bacteria</taxon>
        <taxon>Pseudomonadati</taxon>
        <taxon>Bacteroidota</taxon>
        <taxon>Cytophagia</taxon>
        <taxon>Cytophagales</taxon>
        <taxon>Hymenobacteraceae</taxon>
        <taxon>Adhaeribacter</taxon>
    </lineage>
</organism>
<evidence type="ECO:0000313" key="2">
    <source>
        <dbReference type="EMBL" id="MFC5270849.1"/>
    </source>
</evidence>
<evidence type="ECO:0008006" key="4">
    <source>
        <dbReference type="Google" id="ProtNLM"/>
    </source>
</evidence>
<protein>
    <recommendedName>
        <fullName evidence="4">Lipoprotein</fullName>
    </recommendedName>
</protein>
<feature type="signal peptide" evidence="1">
    <location>
        <begin position="1"/>
        <end position="23"/>
    </location>
</feature>
<accession>A0ABW0E959</accession>
<evidence type="ECO:0000313" key="3">
    <source>
        <dbReference type="Proteomes" id="UP001596161"/>
    </source>
</evidence>
<dbReference type="EMBL" id="JBHSKT010000005">
    <property type="protein sequence ID" value="MFC5270849.1"/>
    <property type="molecule type" value="Genomic_DNA"/>
</dbReference>